<evidence type="ECO:0000256" key="1">
    <source>
        <dbReference type="ARBA" id="ARBA00022839"/>
    </source>
</evidence>
<dbReference type="GO" id="GO:0008408">
    <property type="term" value="F:3'-5' exonuclease activity"/>
    <property type="evidence" value="ECO:0007669"/>
    <property type="project" value="TreeGrafter"/>
</dbReference>
<keyword evidence="1 3" id="KW-0269">Exonuclease</keyword>
<sequence>MIEFTAIDFETANKYANSACSVAIVQMQGTICVQETYTLIKPPFMVFETPNVQIHGITPQQVMHENKFDTLWTTLAPQLDKCIVVAHYAAFDMRVLRSLLKTYQLPKPTLRYMCTVELSRRVWPHLKNHKLDTLADMLGISFQHHQALDDARTCAKILCAAIEKVGAQSIEELVYHTGISLKKL</sequence>
<keyword evidence="1 3" id="KW-0540">Nuclease</keyword>
<dbReference type="InterPro" id="IPR013520">
    <property type="entry name" value="Ribonucl_H"/>
</dbReference>
<organism evidence="3 4">
    <name type="scientific">Megasphaera hutchinsoni</name>
    <dbReference type="NCBI Taxonomy" id="1588748"/>
    <lineage>
        <taxon>Bacteria</taxon>
        <taxon>Bacillati</taxon>
        <taxon>Bacillota</taxon>
        <taxon>Negativicutes</taxon>
        <taxon>Veillonellales</taxon>
        <taxon>Veillonellaceae</taxon>
        <taxon>Megasphaera</taxon>
    </lineage>
</organism>
<dbReference type="SMART" id="SM00479">
    <property type="entry name" value="EXOIII"/>
    <property type="match status" value="1"/>
</dbReference>
<dbReference type="InterPro" id="IPR012337">
    <property type="entry name" value="RNaseH-like_sf"/>
</dbReference>
<name>A0A2J8BBA7_9FIRM</name>
<dbReference type="FunFam" id="3.30.420.10:FF:000045">
    <property type="entry name" value="3'-5' exonuclease DinG"/>
    <property type="match status" value="1"/>
</dbReference>
<dbReference type="SUPFAM" id="SSF53098">
    <property type="entry name" value="Ribonuclease H-like"/>
    <property type="match status" value="1"/>
</dbReference>
<dbReference type="EMBL" id="NFMF01000004">
    <property type="protein sequence ID" value="PNH22047.1"/>
    <property type="molecule type" value="Genomic_DNA"/>
</dbReference>
<dbReference type="Gene3D" id="3.30.420.10">
    <property type="entry name" value="Ribonuclease H-like superfamily/Ribonuclease H"/>
    <property type="match status" value="1"/>
</dbReference>
<reference evidence="3 4" key="1">
    <citation type="submission" date="2017-05" db="EMBL/GenBank/DDBJ databases">
        <authorList>
            <person name="Song R."/>
            <person name="Chenine A.L."/>
            <person name="Ruprecht R.M."/>
        </authorList>
    </citation>
    <scope>NUCLEOTIDE SEQUENCE [LARGE SCALE GENOMIC DNA]</scope>
    <source>
        <strain evidence="3 4">KA00229</strain>
    </source>
</reference>
<comment type="caution">
    <text evidence="3">The sequence shown here is derived from an EMBL/GenBank/DDBJ whole genome shotgun (WGS) entry which is preliminary data.</text>
</comment>
<proteinExistence type="predicted"/>
<accession>A0A2J8BBA7</accession>
<dbReference type="CDD" id="cd06130">
    <property type="entry name" value="DNA_pol_III_epsilon_like"/>
    <property type="match status" value="1"/>
</dbReference>
<dbReference type="Pfam" id="PF00929">
    <property type="entry name" value="RNase_T"/>
    <property type="match status" value="1"/>
</dbReference>
<dbReference type="PANTHER" id="PTHR30231:SF42">
    <property type="entry name" value="EXONUCLEASE"/>
    <property type="match status" value="1"/>
</dbReference>
<dbReference type="GO" id="GO:0005829">
    <property type="term" value="C:cytosol"/>
    <property type="evidence" value="ECO:0007669"/>
    <property type="project" value="TreeGrafter"/>
</dbReference>
<protein>
    <submittedName>
        <fullName evidence="3">Exonuclease</fullName>
    </submittedName>
</protein>
<dbReference type="InterPro" id="IPR036397">
    <property type="entry name" value="RNaseH_sf"/>
</dbReference>
<evidence type="ECO:0000313" key="3">
    <source>
        <dbReference type="EMBL" id="PNH22047.1"/>
    </source>
</evidence>
<keyword evidence="1 3" id="KW-0378">Hydrolase</keyword>
<evidence type="ECO:0000259" key="2">
    <source>
        <dbReference type="SMART" id="SM00479"/>
    </source>
</evidence>
<dbReference type="GO" id="GO:0003676">
    <property type="term" value="F:nucleic acid binding"/>
    <property type="evidence" value="ECO:0007669"/>
    <property type="project" value="InterPro"/>
</dbReference>
<evidence type="ECO:0000313" key="4">
    <source>
        <dbReference type="Proteomes" id="UP000242958"/>
    </source>
</evidence>
<dbReference type="Proteomes" id="UP000242958">
    <property type="component" value="Unassembled WGS sequence"/>
</dbReference>
<dbReference type="PANTHER" id="PTHR30231">
    <property type="entry name" value="DNA POLYMERASE III SUBUNIT EPSILON"/>
    <property type="match status" value="1"/>
</dbReference>
<feature type="domain" description="Exonuclease" evidence="2">
    <location>
        <begin position="3"/>
        <end position="167"/>
    </location>
</feature>
<dbReference type="RefSeq" id="WP_102889332.1">
    <property type="nucleotide sequence ID" value="NZ_NFMF01000004.1"/>
</dbReference>
<gene>
    <name evidence="3" type="ORF">CAL30_03585</name>
</gene>
<dbReference type="AlphaFoldDB" id="A0A2J8BBA7"/>